<keyword evidence="3" id="KW-1185">Reference proteome</keyword>
<organism evidence="2 3">
    <name type="scientific">Salix purpurea</name>
    <name type="common">Purple osier willow</name>
    <dbReference type="NCBI Taxonomy" id="77065"/>
    <lineage>
        <taxon>Eukaryota</taxon>
        <taxon>Viridiplantae</taxon>
        <taxon>Streptophyta</taxon>
        <taxon>Embryophyta</taxon>
        <taxon>Tracheophyta</taxon>
        <taxon>Spermatophyta</taxon>
        <taxon>Magnoliopsida</taxon>
        <taxon>eudicotyledons</taxon>
        <taxon>Gunneridae</taxon>
        <taxon>Pentapetalae</taxon>
        <taxon>rosids</taxon>
        <taxon>fabids</taxon>
        <taxon>Malpighiales</taxon>
        <taxon>Salicaceae</taxon>
        <taxon>Saliceae</taxon>
        <taxon>Salix</taxon>
    </lineage>
</organism>
<evidence type="ECO:0000313" key="3">
    <source>
        <dbReference type="Proteomes" id="UP001151532"/>
    </source>
</evidence>
<keyword evidence="1" id="KW-1133">Transmembrane helix</keyword>
<evidence type="ECO:0000256" key="1">
    <source>
        <dbReference type="SAM" id="Phobius"/>
    </source>
</evidence>
<gene>
    <name evidence="2" type="ORF">OIU79_010630</name>
</gene>
<keyword evidence="1" id="KW-0472">Membrane</keyword>
<reference evidence="2" key="2">
    <citation type="journal article" date="2023" name="Int. J. Mol. Sci.">
        <title>De Novo Assembly and Annotation of 11 Diverse Shrub Willow (Salix) Genomes Reveals Novel Gene Organization in Sex-Linked Regions.</title>
        <authorList>
            <person name="Hyden B."/>
            <person name="Feng K."/>
            <person name="Yates T.B."/>
            <person name="Jawdy S."/>
            <person name="Cereghino C."/>
            <person name="Smart L.B."/>
            <person name="Muchero W."/>
        </authorList>
    </citation>
    <scope>NUCLEOTIDE SEQUENCE</scope>
    <source>
        <tissue evidence="2">Shoot tip</tissue>
    </source>
</reference>
<dbReference type="Proteomes" id="UP001151532">
    <property type="component" value="Chromosome 3"/>
</dbReference>
<proteinExistence type="predicted"/>
<comment type="caution">
    <text evidence="2">The sequence shown here is derived from an EMBL/GenBank/DDBJ whole genome shotgun (WGS) entry which is preliminary data.</text>
</comment>
<keyword evidence="1" id="KW-0812">Transmembrane</keyword>
<accession>A0A9Q0T9V6</accession>
<feature type="transmembrane region" description="Helical" evidence="1">
    <location>
        <begin position="12"/>
        <end position="37"/>
    </location>
</feature>
<dbReference type="EMBL" id="JAPFFK010000016">
    <property type="protein sequence ID" value="KAJ6706008.1"/>
    <property type="molecule type" value="Genomic_DNA"/>
</dbReference>
<name>A0A9Q0T9V6_SALPP</name>
<sequence length="59" mass="7191">MLMLYHLGELMLFSYFSFPFFSFSNIRTLLLSITYFYDVLLRRCRIIRLLIFRSIEVLG</sequence>
<reference evidence="2" key="1">
    <citation type="submission" date="2022-11" db="EMBL/GenBank/DDBJ databases">
        <authorList>
            <person name="Hyden B.L."/>
            <person name="Feng K."/>
            <person name="Yates T."/>
            <person name="Jawdy S."/>
            <person name="Smart L.B."/>
            <person name="Muchero W."/>
        </authorList>
    </citation>
    <scope>NUCLEOTIDE SEQUENCE</scope>
    <source>
        <tissue evidence="2">Shoot tip</tissue>
    </source>
</reference>
<evidence type="ECO:0000313" key="2">
    <source>
        <dbReference type="EMBL" id="KAJ6706008.1"/>
    </source>
</evidence>
<protein>
    <submittedName>
        <fullName evidence="2">Uncharacterized protein</fullName>
    </submittedName>
</protein>
<dbReference type="AlphaFoldDB" id="A0A9Q0T9V6"/>